<gene>
    <name evidence="10" type="ORF">C8P68_102315</name>
</gene>
<dbReference type="RefSeq" id="WP_107827417.1">
    <property type="nucleotide sequence ID" value="NZ_CP160205.1"/>
</dbReference>
<dbReference type="InterPro" id="IPR045275">
    <property type="entry name" value="MscS_archaea/bacteria_type"/>
</dbReference>
<feature type="transmembrane region" description="Helical" evidence="7">
    <location>
        <begin position="94"/>
        <end position="122"/>
    </location>
</feature>
<keyword evidence="3" id="KW-1003">Cell membrane</keyword>
<name>A0A2T5JCK0_9SPHI</name>
<comment type="subcellular location">
    <subcellularLocation>
        <location evidence="1">Cell membrane</location>
        <topology evidence="1">Multi-pass membrane protein</topology>
    </subcellularLocation>
</comment>
<feature type="transmembrane region" description="Helical" evidence="7">
    <location>
        <begin position="63"/>
        <end position="88"/>
    </location>
</feature>
<dbReference type="SUPFAM" id="SSF82689">
    <property type="entry name" value="Mechanosensitive channel protein MscS (YggB), C-terminal domain"/>
    <property type="match status" value="1"/>
</dbReference>
<evidence type="ECO:0000256" key="2">
    <source>
        <dbReference type="ARBA" id="ARBA00008017"/>
    </source>
</evidence>
<dbReference type="Gene3D" id="1.10.287.1260">
    <property type="match status" value="1"/>
</dbReference>
<dbReference type="InterPro" id="IPR011066">
    <property type="entry name" value="MscS_channel_C_sf"/>
</dbReference>
<dbReference type="Proteomes" id="UP000244168">
    <property type="component" value="Unassembled WGS sequence"/>
</dbReference>
<keyword evidence="11" id="KW-1185">Reference proteome</keyword>
<evidence type="ECO:0000259" key="8">
    <source>
        <dbReference type="Pfam" id="PF00924"/>
    </source>
</evidence>
<dbReference type="Pfam" id="PF21082">
    <property type="entry name" value="MS_channel_3rd"/>
    <property type="match status" value="1"/>
</dbReference>
<dbReference type="InterPro" id="IPR010920">
    <property type="entry name" value="LSM_dom_sf"/>
</dbReference>
<feature type="domain" description="Mechanosensitive ion channel MscS C-terminal" evidence="9">
    <location>
        <begin position="182"/>
        <end position="262"/>
    </location>
</feature>
<dbReference type="InterPro" id="IPR023408">
    <property type="entry name" value="MscS_beta-dom_sf"/>
</dbReference>
<evidence type="ECO:0000256" key="4">
    <source>
        <dbReference type="ARBA" id="ARBA00022692"/>
    </source>
</evidence>
<dbReference type="Gene3D" id="3.30.70.100">
    <property type="match status" value="1"/>
</dbReference>
<reference evidence="10 11" key="1">
    <citation type="submission" date="2018-04" db="EMBL/GenBank/DDBJ databases">
        <title>Genomic Encyclopedia of Archaeal and Bacterial Type Strains, Phase II (KMG-II): from individual species to whole genera.</title>
        <authorList>
            <person name="Goeker M."/>
        </authorList>
    </citation>
    <scope>NUCLEOTIDE SEQUENCE [LARGE SCALE GENOMIC DNA]</scope>
    <source>
        <strain evidence="10 11">DSM 26809</strain>
    </source>
</reference>
<evidence type="ECO:0000313" key="11">
    <source>
        <dbReference type="Proteomes" id="UP000244168"/>
    </source>
</evidence>
<sequence length="266" mass="29132">MTPHTTRLQQFYDKAYDWAISHGPSVLIGLIILILGLRIIKIIKARLRARMSRQEIHSSLQPFILSLCITGMHIMLVIAVMGIMGIGVSFFSTIVGALTVAAGLALSGTFQNFAGGILILLLKPFELDDNIQAQGQEGKVTSIQIFYTVLLTADNKTVIIPNGKLFNEVIVNVTREGKRRLDFEIKIGYAADPTRVKAIIEAAVKNTKTIAANTPSNIGITAMEVDGVKYIVNVWVTPKDFLSTKISLHETIFKNLLAEGIKLPGM</sequence>
<keyword evidence="4 7" id="KW-0812">Transmembrane</keyword>
<dbReference type="PANTHER" id="PTHR30221">
    <property type="entry name" value="SMALL-CONDUCTANCE MECHANOSENSITIVE CHANNEL"/>
    <property type="match status" value="1"/>
</dbReference>
<evidence type="ECO:0000256" key="6">
    <source>
        <dbReference type="ARBA" id="ARBA00023136"/>
    </source>
</evidence>
<feature type="domain" description="Mechanosensitive ion channel MscS" evidence="8">
    <location>
        <begin position="109"/>
        <end position="175"/>
    </location>
</feature>
<dbReference type="GO" id="GO:0005886">
    <property type="term" value="C:plasma membrane"/>
    <property type="evidence" value="ECO:0007669"/>
    <property type="project" value="UniProtKB-SubCell"/>
</dbReference>
<accession>A0A2T5JCK0</accession>
<keyword evidence="5 7" id="KW-1133">Transmembrane helix</keyword>
<dbReference type="InterPro" id="IPR006685">
    <property type="entry name" value="MscS_channel_2nd"/>
</dbReference>
<evidence type="ECO:0000256" key="3">
    <source>
        <dbReference type="ARBA" id="ARBA00022475"/>
    </source>
</evidence>
<evidence type="ECO:0000256" key="1">
    <source>
        <dbReference type="ARBA" id="ARBA00004651"/>
    </source>
</evidence>
<dbReference type="PANTHER" id="PTHR30221:SF1">
    <property type="entry name" value="SMALL-CONDUCTANCE MECHANOSENSITIVE CHANNEL"/>
    <property type="match status" value="1"/>
</dbReference>
<evidence type="ECO:0000256" key="5">
    <source>
        <dbReference type="ARBA" id="ARBA00022989"/>
    </source>
</evidence>
<evidence type="ECO:0000259" key="9">
    <source>
        <dbReference type="Pfam" id="PF21082"/>
    </source>
</evidence>
<evidence type="ECO:0000313" key="10">
    <source>
        <dbReference type="EMBL" id="PTQ99491.1"/>
    </source>
</evidence>
<dbReference type="Pfam" id="PF00924">
    <property type="entry name" value="MS_channel_2nd"/>
    <property type="match status" value="1"/>
</dbReference>
<evidence type="ECO:0000256" key="7">
    <source>
        <dbReference type="SAM" id="Phobius"/>
    </source>
</evidence>
<dbReference type="OrthoDB" id="9809206at2"/>
<organism evidence="10 11">
    <name type="scientific">Mucilaginibacter yixingensis</name>
    <dbReference type="NCBI Taxonomy" id="1295612"/>
    <lineage>
        <taxon>Bacteria</taxon>
        <taxon>Pseudomonadati</taxon>
        <taxon>Bacteroidota</taxon>
        <taxon>Sphingobacteriia</taxon>
        <taxon>Sphingobacteriales</taxon>
        <taxon>Sphingobacteriaceae</taxon>
        <taxon>Mucilaginibacter</taxon>
    </lineage>
</organism>
<proteinExistence type="inferred from homology"/>
<dbReference type="InterPro" id="IPR011014">
    <property type="entry name" value="MscS_channel_TM-2"/>
</dbReference>
<dbReference type="GO" id="GO:0008381">
    <property type="term" value="F:mechanosensitive monoatomic ion channel activity"/>
    <property type="evidence" value="ECO:0007669"/>
    <property type="project" value="InterPro"/>
</dbReference>
<comment type="similarity">
    <text evidence="2">Belongs to the MscS (TC 1.A.23) family.</text>
</comment>
<keyword evidence="6 7" id="KW-0472">Membrane</keyword>
<dbReference type="InterPro" id="IPR049278">
    <property type="entry name" value="MS_channel_C"/>
</dbReference>
<feature type="transmembrane region" description="Helical" evidence="7">
    <location>
        <begin position="20"/>
        <end position="43"/>
    </location>
</feature>
<dbReference type="EMBL" id="QAOQ01000002">
    <property type="protein sequence ID" value="PTQ99491.1"/>
    <property type="molecule type" value="Genomic_DNA"/>
</dbReference>
<dbReference type="SUPFAM" id="SSF82861">
    <property type="entry name" value="Mechanosensitive channel protein MscS (YggB), transmembrane region"/>
    <property type="match status" value="1"/>
</dbReference>
<dbReference type="AlphaFoldDB" id="A0A2T5JCK0"/>
<protein>
    <submittedName>
        <fullName evidence="10">Small conductance mechanosensitive channel</fullName>
    </submittedName>
</protein>
<dbReference type="Gene3D" id="2.30.30.60">
    <property type="match status" value="1"/>
</dbReference>
<comment type="caution">
    <text evidence="10">The sequence shown here is derived from an EMBL/GenBank/DDBJ whole genome shotgun (WGS) entry which is preliminary data.</text>
</comment>
<dbReference type="SUPFAM" id="SSF50182">
    <property type="entry name" value="Sm-like ribonucleoproteins"/>
    <property type="match status" value="1"/>
</dbReference>